<accession>A0A2S5CFZ0</accession>
<evidence type="ECO:0000313" key="1">
    <source>
        <dbReference type="EMBL" id="POZ49716.1"/>
    </source>
</evidence>
<reference evidence="1 2" key="1">
    <citation type="submission" date="2017-11" db="EMBL/GenBank/DDBJ databases">
        <title>Draft Genome Sequence of Methylobacter psychrotolerans Sph1T, an Obligate Methanotroph from Low-Temperature Environments.</title>
        <authorList>
            <person name="Oshkin I.Y."/>
            <person name="Miroshnikov K."/>
            <person name="Belova S.E."/>
            <person name="Korzhenkov A."/>
            <person name="Toshchakov S.V."/>
            <person name="Dedysh S.N."/>
        </authorList>
    </citation>
    <scope>NUCLEOTIDE SEQUENCE [LARGE SCALE GENOMIC DNA]</scope>
    <source>
        <strain evidence="1 2">Sph1</strain>
    </source>
</reference>
<sequence length="393" mass="43543">MKPPLVYGIQQIGFGPAGLGLIAVADREGRLTDLNKIGLAIHEKKINNSWNNFHLDLDIESNTPANFFISHFNRSGIFKPAFGTDLFNNLESHGASNCLLSSANKFLSEIALLSEGYINSINNSDIFFNSHIKQIVLDDNGLYHTTNEMGVKCTSKTLLFCIGSLEANLSAYGNYINSSDILRGKIDEYIFEKLTNIGSITIIGASHSAFSCALRVLYLKKQYQISAKVNIIARKKPKIYFENIESAINSNYILDAEDQILPNGTINESAGLRGKAAKLALDVMTGLEQDLTIIAPNIPYCINDSLVINATGYQPHPVNLIRENGEKIRLNRLNDCYVIDQNYRILDENGLPIVGLFGLGIGFYRSDEFKKFSSVDDFLGHGAKTIFDQLLKD</sequence>
<gene>
    <name evidence="1" type="ORF">AADEFJLK_04516</name>
</gene>
<dbReference type="AlphaFoldDB" id="A0A2S5CFZ0"/>
<protein>
    <recommendedName>
        <fullName evidence="3">FAD/NAD(P)-binding domain-containing protein</fullName>
    </recommendedName>
</protein>
<dbReference type="RefSeq" id="WP_103975904.1">
    <property type="nucleotide sequence ID" value="NZ_PGFZ01000027.1"/>
</dbReference>
<evidence type="ECO:0008006" key="3">
    <source>
        <dbReference type="Google" id="ProtNLM"/>
    </source>
</evidence>
<dbReference type="Proteomes" id="UP000237423">
    <property type="component" value="Unassembled WGS sequence"/>
</dbReference>
<name>A0A2S5CFZ0_9GAMM</name>
<comment type="caution">
    <text evidence="1">The sequence shown here is derived from an EMBL/GenBank/DDBJ whole genome shotgun (WGS) entry which is preliminary data.</text>
</comment>
<proteinExistence type="predicted"/>
<evidence type="ECO:0000313" key="2">
    <source>
        <dbReference type="Proteomes" id="UP000237423"/>
    </source>
</evidence>
<organism evidence="1 2">
    <name type="scientific">Methylovulum psychrotolerans</name>
    <dbReference type="NCBI Taxonomy" id="1704499"/>
    <lineage>
        <taxon>Bacteria</taxon>
        <taxon>Pseudomonadati</taxon>
        <taxon>Pseudomonadota</taxon>
        <taxon>Gammaproteobacteria</taxon>
        <taxon>Methylococcales</taxon>
        <taxon>Methylococcaceae</taxon>
        <taxon>Methylovulum</taxon>
    </lineage>
</organism>
<dbReference type="EMBL" id="PGFZ01000027">
    <property type="protein sequence ID" value="POZ49716.1"/>
    <property type="molecule type" value="Genomic_DNA"/>
</dbReference>